<sequence length="564" mass="62880">MWNSVHHTLPGHSTDIAKPIYGYAIVSADALQRTRTSVGFSPLSPVVLLIMQDAVVFLFYVMSVADFARLVDLVARTFGEVSLYKASVLQTVSSGHFIMSPSNTNPRTPSRSETPIRSLSPMDISPPQAAGAAEQDPFSSPLTIYDTPSPHLDPGDPRVPRTPQRPRWADRNLSDLESPTSVWNDARLQQDLQRGERRQASSKPFIRPNIQHFATLFDLALSSLPMPPPYKKDDKGFMSSTKTLNQAELSMEVSPDTVNDVLQEVVYAGTMLLPIENIIEQRLSKIWLDWTDEVHRDFVGSVSPWHTTSNLPPSINSEKDVEDWGTYATLAPAARLLDSIIHNAVRPRPSNTAQVLPVHKPNVTSSDGEDGVIPDSIVIDEKGDIMAVVEFKSESVFDLVGTGGLPIFDLIAGYHKINGVERRGRAMKFLWPKVTATKVKGDKTKFSVDEEPDIQTKLLIQVWTQMVIKKVDYAKLSSFNTSIFFYRKDQRLYMSQAYDSSDQLILATLSWMMLAFGLAKPEDMHLPEVDNTWYDNDDRLVKAIESARLENISGIVVATMPALP</sequence>
<proteinExistence type="predicted"/>
<accession>A0ACC1TEV3</accession>
<dbReference type="EMBL" id="JANHOG010000011">
    <property type="protein sequence ID" value="KAJ3559749.1"/>
    <property type="molecule type" value="Genomic_DNA"/>
</dbReference>
<organism evidence="1 2">
    <name type="scientific">Phlebia brevispora</name>
    <dbReference type="NCBI Taxonomy" id="194682"/>
    <lineage>
        <taxon>Eukaryota</taxon>
        <taxon>Fungi</taxon>
        <taxon>Dikarya</taxon>
        <taxon>Basidiomycota</taxon>
        <taxon>Agaricomycotina</taxon>
        <taxon>Agaricomycetes</taxon>
        <taxon>Polyporales</taxon>
        <taxon>Meruliaceae</taxon>
        <taxon>Phlebia</taxon>
    </lineage>
</organism>
<gene>
    <name evidence="1" type="ORF">NM688_g150</name>
</gene>
<dbReference type="Proteomes" id="UP001148662">
    <property type="component" value="Unassembled WGS sequence"/>
</dbReference>
<reference evidence="1" key="1">
    <citation type="submission" date="2022-07" db="EMBL/GenBank/DDBJ databases">
        <title>Genome Sequence of Phlebia brevispora.</title>
        <authorList>
            <person name="Buettner E."/>
        </authorList>
    </citation>
    <scope>NUCLEOTIDE SEQUENCE</scope>
    <source>
        <strain evidence="1">MPL23</strain>
    </source>
</reference>
<evidence type="ECO:0000313" key="2">
    <source>
        <dbReference type="Proteomes" id="UP001148662"/>
    </source>
</evidence>
<evidence type="ECO:0000313" key="1">
    <source>
        <dbReference type="EMBL" id="KAJ3559749.1"/>
    </source>
</evidence>
<protein>
    <submittedName>
        <fullName evidence="1">Uncharacterized protein</fullName>
    </submittedName>
</protein>
<name>A0ACC1TEV3_9APHY</name>
<comment type="caution">
    <text evidence="1">The sequence shown here is derived from an EMBL/GenBank/DDBJ whole genome shotgun (WGS) entry which is preliminary data.</text>
</comment>
<keyword evidence="2" id="KW-1185">Reference proteome</keyword>